<reference evidence="2" key="1">
    <citation type="journal article" date="2023" name="Nat. Plants">
        <title>Single-cell RNA sequencing provides a high-resolution roadmap for understanding the multicellular compartmentation of specialized metabolism.</title>
        <authorList>
            <person name="Sun S."/>
            <person name="Shen X."/>
            <person name="Li Y."/>
            <person name="Li Y."/>
            <person name="Wang S."/>
            <person name="Li R."/>
            <person name="Zhang H."/>
            <person name="Shen G."/>
            <person name="Guo B."/>
            <person name="Wei J."/>
            <person name="Xu J."/>
            <person name="St-Pierre B."/>
            <person name="Chen S."/>
            <person name="Sun C."/>
        </authorList>
    </citation>
    <scope>NUCLEOTIDE SEQUENCE [LARGE SCALE GENOMIC DNA]</scope>
</reference>
<proteinExistence type="predicted"/>
<name>A0ACC0CBP6_CATRO</name>
<protein>
    <submittedName>
        <fullName evidence="1">Uncharacterized protein</fullName>
    </submittedName>
</protein>
<organism evidence="1 2">
    <name type="scientific">Catharanthus roseus</name>
    <name type="common">Madagascar periwinkle</name>
    <name type="synonym">Vinca rosea</name>
    <dbReference type="NCBI Taxonomy" id="4058"/>
    <lineage>
        <taxon>Eukaryota</taxon>
        <taxon>Viridiplantae</taxon>
        <taxon>Streptophyta</taxon>
        <taxon>Embryophyta</taxon>
        <taxon>Tracheophyta</taxon>
        <taxon>Spermatophyta</taxon>
        <taxon>Magnoliopsida</taxon>
        <taxon>eudicotyledons</taxon>
        <taxon>Gunneridae</taxon>
        <taxon>Pentapetalae</taxon>
        <taxon>asterids</taxon>
        <taxon>lamiids</taxon>
        <taxon>Gentianales</taxon>
        <taxon>Apocynaceae</taxon>
        <taxon>Rauvolfioideae</taxon>
        <taxon>Vinceae</taxon>
        <taxon>Catharanthinae</taxon>
        <taxon>Catharanthus</taxon>
    </lineage>
</organism>
<accession>A0ACC0CBP6</accession>
<dbReference type="EMBL" id="CM044701">
    <property type="protein sequence ID" value="KAI5682369.1"/>
    <property type="molecule type" value="Genomic_DNA"/>
</dbReference>
<sequence>MNSLKQPKNVPLLSPSFDQILPTLLNLDPNIGLHSTYRGLKVDRFSLLLFVPEAVFVGIHKRWERPYKAKNLLFWRMAIPDACGVCFIIFTTLSGTKSREGFHIEDTVVQNFRQVEAACYGDLMCFVFVGFLLVGDPGNGLNYTSDAGEEQVKVDAMPANSTTQAKLSEPGSGHKGSMRSRIKALITEEVSKRRGRHHRSSSLPPPTLERTPSIHHLEAPNQDPYIELELNDEKLEYQDCLHSSVSSLLDPLLPNISDQSITSSKTCGLCAAMLATNYLRQSEVNECGKHPVKDHTLLQDSSIYAIEPSKNASLQESKLFLNALDLLNMRKEMFLKVLQDPNSSLCHHLHGHKASTQRLSLRKCASLPTPHSSGKGVPMLYNSKNKEEVGSSTEGEITLQVENNDRNSVFLGSIKELSKNPTTPSGRSEYGEAPKQLSTRPQLEDEFTLGSPQTFEKHQNDKLIVKRFQSLRQKIKHAIKESKKERRRIMMDAILHKVPYGRRYFKNREEGNMDMGTVTEKWYNPGSSSRSDCAFGKSRLQEFRRTSSFSESCERYNRLLDLCFSKEADHHISDSLRLRTTGSHSPVCSSPKLLESILSLQDLRSYSFSRIEGSLADYSSVPPARAVLARIPSLGSRRFSDQKSASLENQVPSTVSSETGSQEHSLEGSNSFKYTDELERREGIPDRDRVTEPIIGSLHIPTLEMSSTAKGILSSDLLNYPFSKTTFLLTFGGYF</sequence>
<evidence type="ECO:0000313" key="1">
    <source>
        <dbReference type="EMBL" id="KAI5682369.1"/>
    </source>
</evidence>
<gene>
    <name evidence="1" type="ORF">M9H77_03597</name>
</gene>
<keyword evidence="2" id="KW-1185">Reference proteome</keyword>
<evidence type="ECO:0000313" key="2">
    <source>
        <dbReference type="Proteomes" id="UP001060085"/>
    </source>
</evidence>
<dbReference type="Proteomes" id="UP001060085">
    <property type="component" value="Linkage Group LG01"/>
</dbReference>
<comment type="caution">
    <text evidence="1">The sequence shown here is derived from an EMBL/GenBank/DDBJ whole genome shotgun (WGS) entry which is preliminary data.</text>
</comment>